<evidence type="ECO:0000256" key="4">
    <source>
        <dbReference type="ARBA" id="ARBA00023157"/>
    </source>
</evidence>
<keyword evidence="11" id="KW-1185">Reference proteome</keyword>
<dbReference type="SUPFAM" id="SSF52833">
    <property type="entry name" value="Thioredoxin-like"/>
    <property type="match status" value="1"/>
</dbReference>
<feature type="domain" description="Thioredoxin" evidence="9">
    <location>
        <begin position="1"/>
        <end position="106"/>
    </location>
</feature>
<dbReference type="Pfam" id="PF00085">
    <property type="entry name" value="Thioredoxin"/>
    <property type="match status" value="1"/>
</dbReference>
<feature type="active site" description="Nucleophile" evidence="7">
    <location>
        <position position="35"/>
    </location>
</feature>
<accession>A0A8C4S7X2</accession>
<dbReference type="InterPro" id="IPR013766">
    <property type="entry name" value="Thioredoxin_domain"/>
</dbReference>
<evidence type="ECO:0000259" key="9">
    <source>
        <dbReference type="PROSITE" id="PS51352"/>
    </source>
</evidence>
<evidence type="ECO:0000256" key="8">
    <source>
        <dbReference type="PIRSR" id="PIRSR000077-4"/>
    </source>
</evidence>
<dbReference type="InterPro" id="IPR036249">
    <property type="entry name" value="Thioredoxin-like_sf"/>
</dbReference>
<feature type="site" description="Contributes to redox potential value" evidence="7">
    <location>
        <position position="33"/>
    </location>
</feature>
<evidence type="ECO:0000256" key="5">
    <source>
        <dbReference type="ARBA" id="ARBA00023284"/>
    </source>
</evidence>
<dbReference type="RefSeq" id="XP_028660617.1">
    <property type="nucleotide sequence ID" value="XM_028804784.2"/>
</dbReference>
<comment type="similarity">
    <text evidence="6">Belongs to the thioredoxin family.</text>
</comment>
<evidence type="ECO:0000256" key="7">
    <source>
        <dbReference type="PIRSR" id="PIRSR000077-1"/>
    </source>
</evidence>
<dbReference type="InterPro" id="IPR005746">
    <property type="entry name" value="Thioredoxin"/>
</dbReference>
<dbReference type="PRINTS" id="PR00421">
    <property type="entry name" value="THIOREDOXIN"/>
</dbReference>
<dbReference type="GeneID" id="114654318"/>
<dbReference type="PROSITE" id="PS00194">
    <property type="entry name" value="THIOREDOXIN_1"/>
    <property type="match status" value="1"/>
</dbReference>
<feature type="active site" description="Nucleophile" evidence="7">
    <location>
        <position position="32"/>
    </location>
</feature>
<feature type="site" description="Deprotonates C-terminal active site Cys" evidence="7">
    <location>
        <position position="26"/>
    </location>
</feature>
<dbReference type="OrthoDB" id="2121326at2759"/>
<reference evidence="10" key="1">
    <citation type="submission" date="2021-06" db="EMBL/GenBank/DDBJ databases">
        <authorList>
            <consortium name="Wellcome Sanger Institute Data Sharing"/>
        </authorList>
    </citation>
    <scope>NUCLEOTIDE SEQUENCE [LARGE SCALE GENOMIC DNA]</scope>
</reference>
<name>A0A8C4S7X2_ERPCA</name>
<dbReference type="CDD" id="cd02947">
    <property type="entry name" value="TRX_family"/>
    <property type="match status" value="1"/>
</dbReference>
<feature type="site" description="Contributes to redox potential value" evidence="7">
    <location>
        <position position="34"/>
    </location>
</feature>
<keyword evidence="3" id="KW-0249">Electron transport</keyword>
<dbReference type="Gene3D" id="3.40.30.10">
    <property type="entry name" value="Glutaredoxin"/>
    <property type="match status" value="1"/>
</dbReference>
<keyword evidence="4 8" id="KW-1015">Disulfide bond</keyword>
<reference evidence="10" key="2">
    <citation type="submission" date="2025-08" db="UniProtKB">
        <authorList>
            <consortium name="Ensembl"/>
        </authorList>
    </citation>
    <scope>IDENTIFICATION</scope>
</reference>
<dbReference type="GeneTree" id="ENSGT00940000163988"/>
<keyword evidence="1" id="KW-0813">Transport</keyword>
<protein>
    <recommendedName>
        <fullName evidence="6">Thioredoxin</fullName>
    </recommendedName>
</protein>
<evidence type="ECO:0000313" key="10">
    <source>
        <dbReference type="Ensembl" id="ENSECRP00000012768.1"/>
    </source>
</evidence>
<dbReference type="AlphaFoldDB" id="A0A8C4S7X2"/>
<dbReference type="PROSITE" id="PS51352">
    <property type="entry name" value="THIOREDOXIN_2"/>
    <property type="match status" value="1"/>
</dbReference>
<keyword evidence="5 8" id="KW-0676">Redox-active center</keyword>
<proteinExistence type="inferred from homology"/>
<dbReference type="Proteomes" id="UP000694620">
    <property type="component" value="Chromosome 7"/>
</dbReference>
<dbReference type="InterPro" id="IPR017937">
    <property type="entry name" value="Thioredoxin_CS"/>
</dbReference>
<keyword evidence="2" id="KW-0702">S-nitrosylation</keyword>
<evidence type="ECO:0000256" key="6">
    <source>
        <dbReference type="PIRNR" id="PIRNR000077"/>
    </source>
</evidence>
<evidence type="ECO:0000256" key="1">
    <source>
        <dbReference type="ARBA" id="ARBA00022448"/>
    </source>
</evidence>
<gene>
    <name evidence="10" type="primary">LOC114654318</name>
</gene>
<dbReference type="FunFam" id="3.40.30.10:FF:000104">
    <property type="entry name" value="Thioredoxin"/>
    <property type="match status" value="1"/>
</dbReference>
<dbReference type="PANTHER" id="PTHR46115">
    <property type="entry name" value="THIOREDOXIN-LIKE PROTEIN 1"/>
    <property type="match status" value="1"/>
</dbReference>
<organism evidence="10 11">
    <name type="scientific">Erpetoichthys calabaricus</name>
    <name type="common">Rope fish</name>
    <name type="synonym">Calamoichthys calabaricus</name>
    <dbReference type="NCBI Taxonomy" id="27687"/>
    <lineage>
        <taxon>Eukaryota</taxon>
        <taxon>Metazoa</taxon>
        <taxon>Chordata</taxon>
        <taxon>Craniata</taxon>
        <taxon>Vertebrata</taxon>
        <taxon>Euteleostomi</taxon>
        <taxon>Actinopterygii</taxon>
        <taxon>Polypteriformes</taxon>
        <taxon>Polypteridae</taxon>
        <taxon>Erpetoichthys</taxon>
    </lineage>
</organism>
<evidence type="ECO:0000256" key="3">
    <source>
        <dbReference type="ARBA" id="ARBA00022982"/>
    </source>
</evidence>
<sequence>MVREIKNMTEFQNELKNATDKLVVIDFSATWCGPCRQIAPFYDSLPGQYPDVVFLKVDVDEAEDVAQNCEISAMPTFVFFRNGSKVDSFSGANSENLVKYIVKHKTQ</sequence>
<feature type="disulfide bond" description="Redox-active" evidence="8">
    <location>
        <begin position="32"/>
        <end position="35"/>
    </location>
</feature>
<dbReference type="PIRSF" id="PIRSF000077">
    <property type="entry name" value="Thioredoxin"/>
    <property type="match status" value="1"/>
</dbReference>
<dbReference type="GO" id="GO:0015035">
    <property type="term" value="F:protein-disulfide reductase activity"/>
    <property type="evidence" value="ECO:0007669"/>
    <property type="project" value="InterPro"/>
</dbReference>
<dbReference type="Ensembl" id="ENSECRT00000012987.1">
    <property type="protein sequence ID" value="ENSECRP00000012768.1"/>
    <property type="gene ID" value="ENSECRG00000008531.1"/>
</dbReference>
<reference evidence="10" key="3">
    <citation type="submission" date="2025-09" db="UniProtKB">
        <authorList>
            <consortium name="Ensembl"/>
        </authorList>
    </citation>
    <scope>IDENTIFICATION</scope>
</reference>
<evidence type="ECO:0000313" key="11">
    <source>
        <dbReference type="Proteomes" id="UP000694620"/>
    </source>
</evidence>
<evidence type="ECO:0000256" key="2">
    <source>
        <dbReference type="ARBA" id="ARBA00022799"/>
    </source>
</evidence>